<keyword evidence="3" id="KW-1185">Reference proteome</keyword>
<evidence type="ECO:0000256" key="1">
    <source>
        <dbReference type="SAM" id="MobiDB-lite"/>
    </source>
</evidence>
<sequence>MLKRRRFFLNIKTRQRKRGQTGSQETLQSTVNSTRKKSRSALRQKRGLKNTRHASKSLRQTSVTGIQEGMQLTTLQRRYKMRGHLIELGYTQTWTCSLRQQRSRIILSMRTFQQQFMITK</sequence>
<dbReference type="EMBL" id="RRYP01018191">
    <property type="protein sequence ID" value="TNV73740.1"/>
    <property type="molecule type" value="Genomic_DNA"/>
</dbReference>
<evidence type="ECO:0000313" key="2">
    <source>
        <dbReference type="EMBL" id="TNV73740.1"/>
    </source>
</evidence>
<feature type="compositionally biased region" description="Basic residues" evidence="1">
    <location>
        <begin position="34"/>
        <end position="56"/>
    </location>
</feature>
<gene>
    <name evidence="2" type="ORF">FGO68_gene779</name>
</gene>
<reference evidence="2" key="1">
    <citation type="submission" date="2019-06" db="EMBL/GenBank/DDBJ databases">
        <authorList>
            <person name="Zheng W."/>
        </authorList>
    </citation>
    <scope>NUCLEOTIDE SEQUENCE</scope>
    <source>
        <strain evidence="2">QDHG01</strain>
    </source>
</reference>
<feature type="compositionally biased region" description="Polar residues" evidence="1">
    <location>
        <begin position="20"/>
        <end position="33"/>
    </location>
</feature>
<dbReference type="Proteomes" id="UP000785679">
    <property type="component" value="Unassembled WGS sequence"/>
</dbReference>
<comment type="caution">
    <text evidence="2">The sequence shown here is derived from an EMBL/GenBank/DDBJ whole genome shotgun (WGS) entry which is preliminary data.</text>
</comment>
<dbReference type="AlphaFoldDB" id="A0A8J8NFV1"/>
<name>A0A8J8NFV1_HALGN</name>
<organism evidence="2 3">
    <name type="scientific">Halteria grandinella</name>
    <dbReference type="NCBI Taxonomy" id="5974"/>
    <lineage>
        <taxon>Eukaryota</taxon>
        <taxon>Sar</taxon>
        <taxon>Alveolata</taxon>
        <taxon>Ciliophora</taxon>
        <taxon>Intramacronucleata</taxon>
        <taxon>Spirotrichea</taxon>
        <taxon>Stichotrichia</taxon>
        <taxon>Sporadotrichida</taxon>
        <taxon>Halteriidae</taxon>
        <taxon>Halteria</taxon>
    </lineage>
</organism>
<proteinExistence type="predicted"/>
<protein>
    <submittedName>
        <fullName evidence="2">Uncharacterized protein</fullName>
    </submittedName>
</protein>
<feature type="region of interest" description="Disordered" evidence="1">
    <location>
        <begin position="14"/>
        <end position="63"/>
    </location>
</feature>
<evidence type="ECO:0000313" key="3">
    <source>
        <dbReference type="Proteomes" id="UP000785679"/>
    </source>
</evidence>
<accession>A0A8J8NFV1</accession>